<dbReference type="AlphaFoldDB" id="A0A2N9GZC6"/>
<protein>
    <recommendedName>
        <fullName evidence="2">SET domain-containing protein</fullName>
    </recommendedName>
</protein>
<dbReference type="SUPFAM" id="SSF82199">
    <property type="entry name" value="SET domain"/>
    <property type="match status" value="1"/>
</dbReference>
<reference evidence="3" key="1">
    <citation type="submission" date="2018-02" db="EMBL/GenBank/DDBJ databases">
        <authorList>
            <person name="Cohen D.B."/>
            <person name="Kent A.D."/>
        </authorList>
    </citation>
    <scope>NUCLEOTIDE SEQUENCE</scope>
</reference>
<name>A0A2N9GZC6_FAGSY</name>
<dbReference type="PROSITE" id="PS50280">
    <property type="entry name" value="SET"/>
    <property type="match status" value="1"/>
</dbReference>
<dbReference type="InterPro" id="IPR046341">
    <property type="entry name" value="SET_dom_sf"/>
</dbReference>
<proteinExistence type="predicted"/>
<dbReference type="InterPro" id="IPR050600">
    <property type="entry name" value="SETD3_SETD6_MTase"/>
</dbReference>
<accession>A0A2N9GZC6</accession>
<organism evidence="3">
    <name type="scientific">Fagus sylvatica</name>
    <name type="common">Beechnut</name>
    <dbReference type="NCBI Taxonomy" id="28930"/>
    <lineage>
        <taxon>Eukaryota</taxon>
        <taxon>Viridiplantae</taxon>
        <taxon>Streptophyta</taxon>
        <taxon>Embryophyta</taxon>
        <taxon>Tracheophyta</taxon>
        <taxon>Spermatophyta</taxon>
        <taxon>Magnoliopsida</taxon>
        <taxon>eudicotyledons</taxon>
        <taxon>Gunneridae</taxon>
        <taxon>Pentapetalae</taxon>
        <taxon>rosids</taxon>
        <taxon>fabids</taxon>
        <taxon>Fagales</taxon>
        <taxon>Fagaceae</taxon>
        <taxon>Fagus</taxon>
    </lineage>
</organism>
<dbReference type="PANTHER" id="PTHR13271:SF34">
    <property type="entry name" value="N-LYSINE METHYLTRANSFERASE SETD6"/>
    <property type="match status" value="1"/>
</dbReference>
<dbReference type="GO" id="GO:0005634">
    <property type="term" value="C:nucleus"/>
    <property type="evidence" value="ECO:0007669"/>
    <property type="project" value="TreeGrafter"/>
</dbReference>
<feature type="compositionally biased region" description="Polar residues" evidence="1">
    <location>
        <begin position="353"/>
        <end position="363"/>
    </location>
</feature>
<dbReference type="InterPro" id="IPR001214">
    <property type="entry name" value="SET_dom"/>
</dbReference>
<evidence type="ECO:0000259" key="2">
    <source>
        <dbReference type="PROSITE" id="PS50280"/>
    </source>
</evidence>
<feature type="region of interest" description="Disordered" evidence="1">
    <location>
        <begin position="45"/>
        <end position="100"/>
    </location>
</feature>
<dbReference type="CDD" id="cd10527">
    <property type="entry name" value="SET_LSMT"/>
    <property type="match status" value="1"/>
</dbReference>
<dbReference type="Gene3D" id="3.90.1410.10">
    <property type="entry name" value="set domain protein methyltransferase, domain 1"/>
    <property type="match status" value="1"/>
</dbReference>
<feature type="region of interest" description="Disordered" evidence="1">
    <location>
        <begin position="331"/>
        <end position="368"/>
    </location>
</feature>
<evidence type="ECO:0000256" key="1">
    <source>
        <dbReference type="SAM" id="MobiDB-lite"/>
    </source>
</evidence>
<dbReference type="PANTHER" id="PTHR13271">
    <property type="entry name" value="UNCHARACTERIZED PUTATIVE METHYLTRANSFERASE"/>
    <property type="match status" value="1"/>
</dbReference>
<feature type="compositionally biased region" description="Basic and acidic residues" evidence="1">
    <location>
        <begin position="45"/>
        <end position="59"/>
    </location>
</feature>
<feature type="compositionally biased region" description="Polar residues" evidence="1">
    <location>
        <begin position="82"/>
        <end position="96"/>
    </location>
</feature>
<dbReference type="EMBL" id="OIVN01002560">
    <property type="protein sequence ID" value="SPD04710.1"/>
    <property type="molecule type" value="Genomic_DNA"/>
</dbReference>
<gene>
    <name evidence="3" type="ORF">FSB_LOCUS32592</name>
</gene>
<dbReference type="GO" id="GO:0016279">
    <property type="term" value="F:protein-lysine N-methyltransferase activity"/>
    <property type="evidence" value="ECO:0007669"/>
    <property type="project" value="TreeGrafter"/>
</dbReference>
<sequence>MAVCSVSGAAAWRCGIGGGMVAWRVLRRGSVEGVTVWRFGWQGKGERNEERENEMRESDQTGEVGIMGMGDNTRPKTEEAISETNTAKSSGRQTPIQWPPGNPSVSFPFEYFIIGNQSLCESENTLHRRVRAFKRWMRSQGIECSEALDFSDDGEEISVRALCDLKEGDMVARIPKATCLTMKTSGAREMIESAGLDGSLGLSVAVMYERSLGQQSPWAPYLHVLPPYQSLPLLWSLHDLDSLLRGTELHKTVKEDKALVYEDWKESILPLLDSPPFNLNPKFFGIEQYFAAKSLIASRSFAIDEYHGSGMVPLADLFNHKTGAEDVHFTSVSSHSDSESDADCNKNDLLANNGDNEPSSEISYSDGSDLDSSLVLGDHTTVMEMIMVKDVEVGNEVFNTYGLVGNAALLHRYGFTELDNPFDIVNIDLELVSQWSSSLFSGRYSRARLSLWRRLGYSGCVSDNTEYFEISSDGEPQIELLILLYIMLLPDDTYHKLDLTSSTAGNSNGSIGMILSEKGKFKSEKAPEVSKDLLRTKDVCNALRLLADMRESFYGSNSVEDDIKALRNCCIREERKLYYSLILRISERGILERLRSYATAGAQSFRTAKRSSARKKLKKT</sequence>
<evidence type="ECO:0000313" key="3">
    <source>
        <dbReference type="EMBL" id="SPD04710.1"/>
    </source>
</evidence>
<feature type="domain" description="SET" evidence="2">
    <location>
        <begin position="140"/>
        <end position="402"/>
    </location>
</feature>